<evidence type="ECO:0000256" key="2">
    <source>
        <dbReference type="PROSITE-ProRule" id="PRU00285"/>
    </source>
</evidence>
<gene>
    <name evidence="5" type="ORF">VNO78_11834</name>
</gene>
<dbReference type="InterPro" id="IPR002068">
    <property type="entry name" value="A-crystallin/Hsp20_dom"/>
</dbReference>
<evidence type="ECO:0000313" key="6">
    <source>
        <dbReference type="Proteomes" id="UP001386955"/>
    </source>
</evidence>
<evidence type="ECO:0000259" key="4">
    <source>
        <dbReference type="PROSITE" id="PS01031"/>
    </source>
</evidence>
<comment type="caution">
    <text evidence="5">The sequence shown here is derived from an EMBL/GenBank/DDBJ whole genome shotgun (WGS) entry which is preliminary data.</text>
</comment>
<keyword evidence="1" id="KW-0346">Stress response</keyword>
<dbReference type="CDD" id="cd06472">
    <property type="entry name" value="ACD_ScHsp26_like"/>
    <property type="match status" value="1"/>
</dbReference>
<protein>
    <recommendedName>
        <fullName evidence="4">SHSP domain-containing protein</fullName>
    </recommendedName>
</protein>
<dbReference type="InterPro" id="IPR031107">
    <property type="entry name" value="Small_HSP"/>
</dbReference>
<evidence type="ECO:0000313" key="5">
    <source>
        <dbReference type="EMBL" id="KAK7400616.1"/>
    </source>
</evidence>
<dbReference type="EMBL" id="JAYMYS010000003">
    <property type="protein sequence ID" value="KAK7400616.1"/>
    <property type="molecule type" value="Genomic_DNA"/>
</dbReference>
<dbReference type="AlphaFoldDB" id="A0AAN9XNT6"/>
<accession>A0AAN9XNT6</accession>
<dbReference type="InterPro" id="IPR008978">
    <property type="entry name" value="HSP20-like_chaperone"/>
</dbReference>
<dbReference type="SUPFAM" id="SSF49764">
    <property type="entry name" value="HSP20-like chaperones"/>
    <property type="match status" value="1"/>
</dbReference>
<dbReference type="Proteomes" id="UP001386955">
    <property type="component" value="Unassembled WGS sequence"/>
</dbReference>
<dbReference type="Pfam" id="PF00011">
    <property type="entry name" value="HSP20"/>
    <property type="match status" value="1"/>
</dbReference>
<comment type="similarity">
    <text evidence="2 3">Belongs to the small heat shock protein (HSP20) family.</text>
</comment>
<reference evidence="5 6" key="1">
    <citation type="submission" date="2024-01" db="EMBL/GenBank/DDBJ databases">
        <title>The genomes of 5 underutilized Papilionoideae crops provide insights into root nodulation and disease resistanc.</title>
        <authorList>
            <person name="Jiang F."/>
        </authorList>
    </citation>
    <scope>NUCLEOTIDE SEQUENCE [LARGE SCALE GENOMIC DNA]</scope>
    <source>
        <strain evidence="5">DUOXIRENSHENG_FW03</strain>
        <tissue evidence="5">Leaves</tissue>
    </source>
</reference>
<evidence type="ECO:0000256" key="3">
    <source>
        <dbReference type="RuleBase" id="RU003616"/>
    </source>
</evidence>
<organism evidence="5 6">
    <name type="scientific">Psophocarpus tetragonolobus</name>
    <name type="common">Winged bean</name>
    <name type="synonym">Dolichos tetragonolobus</name>
    <dbReference type="NCBI Taxonomy" id="3891"/>
    <lineage>
        <taxon>Eukaryota</taxon>
        <taxon>Viridiplantae</taxon>
        <taxon>Streptophyta</taxon>
        <taxon>Embryophyta</taxon>
        <taxon>Tracheophyta</taxon>
        <taxon>Spermatophyta</taxon>
        <taxon>Magnoliopsida</taxon>
        <taxon>eudicotyledons</taxon>
        <taxon>Gunneridae</taxon>
        <taxon>Pentapetalae</taxon>
        <taxon>rosids</taxon>
        <taxon>fabids</taxon>
        <taxon>Fabales</taxon>
        <taxon>Fabaceae</taxon>
        <taxon>Papilionoideae</taxon>
        <taxon>50 kb inversion clade</taxon>
        <taxon>NPAAA clade</taxon>
        <taxon>indigoferoid/millettioid clade</taxon>
        <taxon>Phaseoleae</taxon>
        <taxon>Psophocarpus</taxon>
    </lineage>
</organism>
<keyword evidence="6" id="KW-1185">Reference proteome</keyword>
<sequence>MSMIPSTNPFGDSSPFTALSTSVIPSDAVFMSSQLDWQETPEAHVLKAHVPGLNREEVKVQLTEGRLLQVSGERKMQKEDENDTCHRVERSGCRFKKCFTLPQNANSDQVMASIDNGVLTITVPKMLNDTKPIQNA</sequence>
<dbReference type="Gene3D" id="2.60.40.790">
    <property type="match status" value="1"/>
</dbReference>
<name>A0AAN9XNT6_PSOTE</name>
<proteinExistence type="inferred from homology"/>
<dbReference type="PANTHER" id="PTHR11527">
    <property type="entry name" value="HEAT-SHOCK PROTEIN 20 FAMILY MEMBER"/>
    <property type="match status" value="1"/>
</dbReference>
<feature type="domain" description="SHSP" evidence="4">
    <location>
        <begin position="26"/>
        <end position="136"/>
    </location>
</feature>
<evidence type="ECO:0000256" key="1">
    <source>
        <dbReference type="ARBA" id="ARBA00023016"/>
    </source>
</evidence>
<dbReference type="PROSITE" id="PS01031">
    <property type="entry name" value="SHSP"/>
    <property type="match status" value="1"/>
</dbReference>